<dbReference type="GO" id="GO:0050290">
    <property type="term" value="F:sphingomyelin phosphodiesterase D activity"/>
    <property type="evidence" value="ECO:0007669"/>
    <property type="project" value="InterPro"/>
</dbReference>
<protein>
    <recommendedName>
        <fullName evidence="9">Sphingomyelin phosphodiesterase 4</fullName>
    </recommendedName>
</protein>
<evidence type="ECO:0000256" key="2">
    <source>
        <dbReference type="ARBA" id="ARBA00022692"/>
    </source>
</evidence>
<dbReference type="AlphaFoldDB" id="A0AAD9NVC2"/>
<comment type="caution">
    <text evidence="7">The sequence shown here is derived from an EMBL/GenBank/DDBJ whole genome shotgun (WGS) entry which is preliminary data.</text>
</comment>
<evidence type="ECO:0000313" key="8">
    <source>
        <dbReference type="Proteomes" id="UP001209878"/>
    </source>
</evidence>
<accession>A0AAD9NVC2</accession>
<dbReference type="InterPro" id="IPR024129">
    <property type="entry name" value="Sphingomy_SMPD4"/>
</dbReference>
<dbReference type="GO" id="GO:0016020">
    <property type="term" value="C:membrane"/>
    <property type="evidence" value="ECO:0007669"/>
    <property type="project" value="UniProtKB-SubCell"/>
</dbReference>
<keyword evidence="4 6" id="KW-0472">Membrane</keyword>
<evidence type="ECO:0000256" key="6">
    <source>
        <dbReference type="SAM" id="Phobius"/>
    </source>
</evidence>
<evidence type="ECO:0000256" key="5">
    <source>
        <dbReference type="SAM" id="MobiDB-lite"/>
    </source>
</evidence>
<name>A0AAD9NVC2_RIDPI</name>
<dbReference type="Proteomes" id="UP001209878">
    <property type="component" value="Unassembled WGS sequence"/>
</dbReference>
<evidence type="ECO:0000256" key="3">
    <source>
        <dbReference type="ARBA" id="ARBA00022989"/>
    </source>
</evidence>
<evidence type="ECO:0000256" key="1">
    <source>
        <dbReference type="ARBA" id="ARBA00004167"/>
    </source>
</evidence>
<dbReference type="GO" id="GO:0046513">
    <property type="term" value="P:ceramide biosynthetic process"/>
    <property type="evidence" value="ECO:0007669"/>
    <property type="project" value="TreeGrafter"/>
</dbReference>
<dbReference type="GO" id="GO:0046475">
    <property type="term" value="P:glycerophospholipid catabolic process"/>
    <property type="evidence" value="ECO:0007669"/>
    <property type="project" value="TreeGrafter"/>
</dbReference>
<sequence length="837" mass="95921">MLMTRLYPPRRPVAASSYRLPFLMQLGDPRTARLHAAFGLPLRQRCHEIAKLLEEISVKDLYALLPLLLENVFGFGNQVGWSLGQLNRLHQPQEFYAVRQLLGPVGPLLKLIHRLSADSYLRFEFPVSCIPLPSQQLIEQGCISALYIDKLQFNQAGKLYGMVSLSAFEYYFFHFAYYLVNPQNQKVPPWNNPTDVVYPTLVEEYLNYFLPLYTKGSSGQVMPSHVTSPTMHHSPLLQNSTGSPQSGTFPKFPFSSLLRSSCQARSTNLVEHAEQETWRSQSFLQIVIEFWLNQTSLDIERYTYAQPSTESFLPTGDHVRVVRMMVKHIHYFINSASVSLAPSPYNPIMTCPLDEFKRIVIPQLLQKKIYAFLRHGFERWPLDSSFRLLMETWLSFIQPWRYTDPTQSNVDRGTEMRDRVVDKKWHQFVVDNLLFYSVLCQQFLHRAFRMDLSAPKNAYMLFRVSKVFNLPSLRDMLMETERTMYAPVQPSPGQSLLGDTSSYLSPVHQQHTQLTAILAMQFAELERPGFSYQRLFHDDTLVLVTHLLQLLRRARVTAKTFGQKLSASDWSLSSVLGLGPSVDYNASRFYNSDPYDDVGNSGDWHRVDTHLVQAESYLCNFFDIEPPPIAEWPNNGAATGDKGQGQDSHDLTPETQDTEDGPRLTALGRYQLVNGLRKFNIDYQGDPDLQPIRSYENAFLVRMFYILACFINELFGEKIALLCRRRTVLALILRQYLREPIVNPVTQSTSTHSLSPQSQRRLTHEHVAPRVSLRWLASYQTLGYLGAAYMFVKMWFGAGVVGYVGILLMAGLLYGIARAVFQASRARFNQSYHLNAS</sequence>
<evidence type="ECO:0000313" key="7">
    <source>
        <dbReference type="EMBL" id="KAK2180909.1"/>
    </source>
</evidence>
<gene>
    <name evidence="7" type="ORF">NP493_420g02003</name>
</gene>
<keyword evidence="3 6" id="KW-1133">Transmembrane helix</keyword>
<dbReference type="EMBL" id="JAODUO010000420">
    <property type="protein sequence ID" value="KAK2180909.1"/>
    <property type="molecule type" value="Genomic_DNA"/>
</dbReference>
<keyword evidence="8" id="KW-1185">Reference proteome</keyword>
<feature type="transmembrane region" description="Helical" evidence="6">
    <location>
        <begin position="798"/>
        <end position="821"/>
    </location>
</feature>
<dbReference type="GO" id="GO:0006685">
    <property type="term" value="P:sphingomyelin catabolic process"/>
    <property type="evidence" value="ECO:0007669"/>
    <property type="project" value="TreeGrafter"/>
</dbReference>
<dbReference type="Pfam" id="PF14724">
    <property type="entry name" value="mit_SMPDase"/>
    <property type="match status" value="2"/>
</dbReference>
<evidence type="ECO:0008006" key="9">
    <source>
        <dbReference type="Google" id="ProtNLM"/>
    </source>
</evidence>
<dbReference type="PANTHER" id="PTHR12988:SF6">
    <property type="entry name" value="SPHINGOMYELIN PHOSPHODIESTERASE 4"/>
    <property type="match status" value="1"/>
</dbReference>
<dbReference type="PANTHER" id="PTHR12988">
    <property type="entry name" value="SPHINGOMYELIN PHOSPHODIESTERASE 4"/>
    <property type="match status" value="1"/>
</dbReference>
<evidence type="ECO:0000256" key="4">
    <source>
        <dbReference type="ARBA" id="ARBA00023136"/>
    </source>
</evidence>
<feature type="region of interest" description="Disordered" evidence="5">
    <location>
        <begin position="632"/>
        <end position="662"/>
    </location>
</feature>
<proteinExistence type="predicted"/>
<keyword evidence="2 6" id="KW-0812">Transmembrane</keyword>
<organism evidence="7 8">
    <name type="scientific">Ridgeia piscesae</name>
    <name type="common">Tubeworm</name>
    <dbReference type="NCBI Taxonomy" id="27915"/>
    <lineage>
        <taxon>Eukaryota</taxon>
        <taxon>Metazoa</taxon>
        <taxon>Spiralia</taxon>
        <taxon>Lophotrochozoa</taxon>
        <taxon>Annelida</taxon>
        <taxon>Polychaeta</taxon>
        <taxon>Sedentaria</taxon>
        <taxon>Canalipalpata</taxon>
        <taxon>Sabellida</taxon>
        <taxon>Siboglinidae</taxon>
        <taxon>Ridgeia</taxon>
    </lineage>
</organism>
<reference evidence="7" key="1">
    <citation type="journal article" date="2023" name="Mol. Biol. Evol.">
        <title>Third-Generation Sequencing Reveals the Adaptive Role of the Epigenome in Three Deep-Sea Polychaetes.</title>
        <authorList>
            <person name="Perez M."/>
            <person name="Aroh O."/>
            <person name="Sun Y."/>
            <person name="Lan Y."/>
            <person name="Juniper S.K."/>
            <person name="Young C.R."/>
            <person name="Angers B."/>
            <person name="Qian P.Y."/>
        </authorList>
    </citation>
    <scope>NUCLEOTIDE SEQUENCE</scope>
    <source>
        <strain evidence="7">R07B-5</strain>
    </source>
</reference>
<comment type="subcellular location">
    <subcellularLocation>
        <location evidence="1">Membrane</location>
        <topology evidence="1">Single-pass membrane protein</topology>
    </subcellularLocation>
</comment>